<comment type="subcellular location">
    <subcellularLocation>
        <location evidence="1">Cytoplasm</location>
    </subcellularLocation>
</comment>
<evidence type="ECO:0000256" key="2">
    <source>
        <dbReference type="ARBA" id="ARBA00022448"/>
    </source>
</evidence>
<dbReference type="EMBL" id="CACRTO010000032">
    <property type="protein sequence ID" value="VYU48445.1"/>
    <property type="molecule type" value="Genomic_DNA"/>
</dbReference>
<dbReference type="GO" id="GO:0005737">
    <property type="term" value="C:cytoplasm"/>
    <property type="evidence" value="ECO:0007669"/>
    <property type="project" value="UniProtKB-SubCell"/>
</dbReference>
<dbReference type="Pfam" id="PF03830">
    <property type="entry name" value="PTSIIB_sorb"/>
    <property type="match status" value="1"/>
</dbReference>
<protein>
    <submittedName>
        <fullName evidence="9">Fructose-specific phosphotransferase enzyme IIB component</fullName>
        <ecNumber evidence="9">2.7.1.69</ecNumber>
    </submittedName>
</protein>
<dbReference type="GO" id="GO:0016301">
    <property type="term" value="F:kinase activity"/>
    <property type="evidence" value="ECO:0007669"/>
    <property type="project" value="UniProtKB-KW"/>
</dbReference>
<dbReference type="SUPFAM" id="SSF52728">
    <property type="entry name" value="PTS IIb component"/>
    <property type="match status" value="1"/>
</dbReference>
<evidence type="ECO:0000256" key="1">
    <source>
        <dbReference type="ARBA" id="ARBA00004496"/>
    </source>
</evidence>
<keyword evidence="5 9" id="KW-0808">Transferase</keyword>
<reference evidence="9" key="1">
    <citation type="submission" date="2019-11" db="EMBL/GenBank/DDBJ databases">
        <authorList>
            <person name="Feng L."/>
        </authorList>
    </citation>
    <scope>NUCLEOTIDE SEQUENCE</scope>
    <source>
        <strain evidence="9">CTertiumLFYP3</strain>
    </source>
</reference>
<keyword evidence="2" id="KW-0813">Transport</keyword>
<evidence type="ECO:0000313" key="9">
    <source>
        <dbReference type="EMBL" id="VYU48445.1"/>
    </source>
</evidence>
<dbReference type="EC" id="2.7.1.69" evidence="9"/>
<proteinExistence type="predicted"/>
<evidence type="ECO:0000259" key="8">
    <source>
        <dbReference type="PROSITE" id="PS51101"/>
    </source>
</evidence>
<sequence length="114" mass="12909">MALKMCCPSDVRLAIRSVDDALVLLRNPKLDKLKVLVVMDNTLDLLRLCKELSEKPLINLGGMTRRENTMELIKAVNATEDDIKNLDGVINLGYIIECRQVPSDKPISYKKIRK</sequence>
<dbReference type="Gene3D" id="3.40.35.10">
    <property type="entry name" value="Phosphotransferase system, sorbose subfamily IIB component"/>
    <property type="match status" value="1"/>
</dbReference>
<keyword evidence="7" id="KW-0418">Kinase</keyword>
<dbReference type="AlphaFoldDB" id="A0A6N3F8W2"/>
<evidence type="ECO:0000256" key="7">
    <source>
        <dbReference type="ARBA" id="ARBA00022777"/>
    </source>
</evidence>
<evidence type="ECO:0000256" key="5">
    <source>
        <dbReference type="ARBA" id="ARBA00022679"/>
    </source>
</evidence>
<feature type="domain" description="PTS EIIB type-4" evidence="8">
    <location>
        <begin position="1"/>
        <end position="114"/>
    </location>
</feature>
<keyword evidence="3" id="KW-0963">Cytoplasm</keyword>
<dbReference type="InterPro" id="IPR036667">
    <property type="entry name" value="PTS_IIB_sorbose-sp_sf"/>
</dbReference>
<dbReference type="PROSITE" id="PS51101">
    <property type="entry name" value="PTS_EIIB_TYPE_4"/>
    <property type="match status" value="1"/>
</dbReference>
<dbReference type="GO" id="GO:0008982">
    <property type="term" value="F:protein-N(PI)-phosphohistidine-sugar phosphotransferase activity"/>
    <property type="evidence" value="ECO:0007669"/>
    <property type="project" value="InterPro"/>
</dbReference>
<keyword evidence="6" id="KW-0598">Phosphotransferase system</keyword>
<dbReference type="GO" id="GO:0009401">
    <property type="term" value="P:phosphoenolpyruvate-dependent sugar phosphotransferase system"/>
    <property type="evidence" value="ECO:0007669"/>
    <property type="project" value="UniProtKB-KW"/>
</dbReference>
<organism evidence="9">
    <name type="scientific">Clostridium tertium</name>
    <dbReference type="NCBI Taxonomy" id="1559"/>
    <lineage>
        <taxon>Bacteria</taxon>
        <taxon>Bacillati</taxon>
        <taxon>Bacillota</taxon>
        <taxon>Clostridia</taxon>
        <taxon>Eubacteriales</taxon>
        <taxon>Clostridiaceae</taxon>
        <taxon>Clostridium</taxon>
    </lineage>
</organism>
<gene>
    <name evidence="9" type="primary">levE_4</name>
    <name evidence="9" type="ORF">CTLFYP3_02610</name>
</gene>
<evidence type="ECO:0000256" key="6">
    <source>
        <dbReference type="ARBA" id="ARBA00022683"/>
    </source>
</evidence>
<name>A0A6N3F8W2_9CLOT</name>
<evidence type="ECO:0000256" key="4">
    <source>
        <dbReference type="ARBA" id="ARBA00022597"/>
    </source>
</evidence>
<evidence type="ECO:0000256" key="3">
    <source>
        <dbReference type="ARBA" id="ARBA00022490"/>
    </source>
</evidence>
<keyword evidence="4" id="KW-0762">Sugar transport</keyword>
<dbReference type="InterPro" id="IPR004720">
    <property type="entry name" value="PTS_IIB_sorbose-sp"/>
</dbReference>
<accession>A0A6N3F8W2</accession>